<organism evidence="2 3">
    <name type="scientific">Tilletia walkeri</name>
    <dbReference type="NCBI Taxonomy" id="117179"/>
    <lineage>
        <taxon>Eukaryota</taxon>
        <taxon>Fungi</taxon>
        <taxon>Dikarya</taxon>
        <taxon>Basidiomycota</taxon>
        <taxon>Ustilaginomycotina</taxon>
        <taxon>Exobasidiomycetes</taxon>
        <taxon>Tilletiales</taxon>
        <taxon>Tilletiaceae</taxon>
        <taxon>Tilletia</taxon>
    </lineage>
</organism>
<proteinExistence type="predicted"/>
<feature type="non-terminal residue" evidence="2">
    <location>
        <position position="1"/>
    </location>
</feature>
<accession>A0A8X7T3H1</accession>
<reference evidence="2" key="1">
    <citation type="submission" date="2016-04" db="EMBL/GenBank/DDBJ databases">
        <authorList>
            <person name="Nguyen H.D."/>
            <person name="Samba Siva P."/>
            <person name="Cullis J."/>
            <person name="Levesque C.A."/>
            <person name="Hambleton S."/>
        </authorList>
    </citation>
    <scope>NUCLEOTIDE SEQUENCE</scope>
    <source>
        <strain evidence="2">DAOMC 236422</strain>
    </source>
</reference>
<comment type="caution">
    <text evidence="2">The sequence shown here is derived from an EMBL/GenBank/DDBJ whole genome shotgun (WGS) entry which is preliminary data.</text>
</comment>
<dbReference type="EMBL" id="LWDG02000349">
    <property type="protein sequence ID" value="KAE8266328.1"/>
    <property type="molecule type" value="Genomic_DNA"/>
</dbReference>
<reference evidence="2" key="2">
    <citation type="journal article" date="2019" name="IMA Fungus">
        <title>Genome sequencing and comparison of five Tilletia species to identify candidate genes for the detection of regulated species infecting wheat.</title>
        <authorList>
            <person name="Nguyen H.D.T."/>
            <person name="Sultana T."/>
            <person name="Kesanakurti P."/>
            <person name="Hambleton S."/>
        </authorList>
    </citation>
    <scope>NUCLEOTIDE SEQUENCE</scope>
    <source>
        <strain evidence="2">DAOMC 236422</strain>
    </source>
</reference>
<evidence type="ECO:0000256" key="1">
    <source>
        <dbReference type="SAM" id="MobiDB-lite"/>
    </source>
</evidence>
<name>A0A8X7T3H1_9BASI</name>
<keyword evidence="3" id="KW-1185">Reference proteome</keyword>
<evidence type="ECO:0000313" key="2">
    <source>
        <dbReference type="EMBL" id="KAE8266328.1"/>
    </source>
</evidence>
<gene>
    <name evidence="2" type="ORF">A4X09_0g6019</name>
</gene>
<dbReference type="AlphaFoldDB" id="A0A8X7T3H1"/>
<dbReference type="Proteomes" id="UP000078113">
    <property type="component" value="Unassembled WGS sequence"/>
</dbReference>
<feature type="region of interest" description="Disordered" evidence="1">
    <location>
        <begin position="462"/>
        <end position="501"/>
    </location>
</feature>
<evidence type="ECO:0000313" key="3">
    <source>
        <dbReference type="Proteomes" id="UP000078113"/>
    </source>
</evidence>
<feature type="compositionally biased region" description="Polar residues" evidence="1">
    <location>
        <begin position="479"/>
        <end position="491"/>
    </location>
</feature>
<sequence length="501" mass="55437">MTSKKGLVRTGARSTIKAALPALTTADVAKHLEKIAEQWTEAEDLIDTNATAWRLQAAFIDDYVAYCEALHPDAEAWSADALLFDRLSGYLSFRVDHAKGTKGGKVKASTLEWWRTMLIQGVIKSIGEAETVASILRGTRADHKDGLAYRLKLFCVGLVKQHKLDRFSDDRKFYGRPELTLLLLGIEARMNRSPFEVESCVQLQVLLPLSFFTGVRPASLVRSEKTSGFAQVQDLAIVKRGPTSFTIELDVPHLKGFNAALQRGQKHKWILHSVTKNHNAMFDLGTCLIPWLIKRGVVQEAESGRPVTTVSGFLASSAARFRGMGEGPIFLAGTSGLGRLELDTPLTGSHMAEQIRTLCLEVGLPVVGGYAFRHDVGNRSTVMLGAEAARLALGYGLKRDITRRHYTADVSNVDWVSLGLEEDLPSDVQEKRRRSNRFYMSWSGYATQAMIQILRRVEDDDEDVIDSKVEHGAPRSAPYSGTPTPARSTENLPVEFLLRTP</sequence>
<protein>
    <submittedName>
        <fullName evidence="2">Uncharacterized protein</fullName>
    </submittedName>
</protein>